<keyword evidence="2" id="KW-1185">Reference proteome</keyword>
<reference evidence="1 2" key="1">
    <citation type="submission" date="2018-11" db="EMBL/GenBank/DDBJ databases">
        <authorList>
            <consortium name="Pathogen Informatics"/>
        </authorList>
    </citation>
    <scope>NUCLEOTIDE SEQUENCE [LARGE SCALE GENOMIC DNA]</scope>
</reference>
<accession>A0A3P7N5Q6</accession>
<organism evidence="1 2">
    <name type="scientific">Cylicostephanus goldi</name>
    <name type="common">Nematode worm</name>
    <dbReference type="NCBI Taxonomy" id="71465"/>
    <lineage>
        <taxon>Eukaryota</taxon>
        <taxon>Metazoa</taxon>
        <taxon>Ecdysozoa</taxon>
        <taxon>Nematoda</taxon>
        <taxon>Chromadorea</taxon>
        <taxon>Rhabditida</taxon>
        <taxon>Rhabditina</taxon>
        <taxon>Rhabditomorpha</taxon>
        <taxon>Strongyloidea</taxon>
        <taxon>Strongylidae</taxon>
        <taxon>Cylicostephanus</taxon>
    </lineage>
</organism>
<name>A0A3P7N5Q6_CYLGO</name>
<dbReference type="Proteomes" id="UP000271889">
    <property type="component" value="Unassembled WGS sequence"/>
</dbReference>
<sequence length="70" mass="8018">MYDTELFSGPIDYYVDGKLYYWLNAISSFSISASAIGEEDVKFDVNNDLVDYANVSTWAFLETCKGRKRN</sequence>
<gene>
    <name evidence="1" type="ORF">CGOC_LOCUS10393</name>
</gene>
<proteinExistence type="predicted"/>
<evidence type="ECO:0000313" key="1">
    <source>
        <dbReference type="EMBL" id="VDN26461.1"/>
    </source>
</evidence>
<evidence type="ECO:0000313" key="2">
    <source>
        <dbReference type="Proteomes" id="UP000271889"/>
    </source>
</evidence>
<dbReference type="AlphaFoldDB" id="A0A3P7N5Q6"/>
<dbReference type="EMBL" id="UYRV01111039">
    <property type="protein sequence ID" value="VDN26461.1"/>
    <property type="molecule type" value="Genomic_DNA"/>
</dbReference>
<protein>
    <submittedName>
        <fullName evidence="1">Uncharacterized protein</fullName>
    </submittedName>
</protein>